<accession>A0A343TF31</accession>
<reference evidence="2" key="1">
    <citation type="submission" date="2017-11" db="EMBL/GenBank/DDBJ databases">
        <title>Phenotypic and genomic properties of facultatively anaerobic sulfur-reducing natronoarchaea from hypersaline soda lakes.</title>
        <authorList>
            <person name="Sorokin D.Y."/>
            <person name="Kublanov I.V."/>
            <person name="Roman P."/>
            <person name="Sinninghe Damste J.S."/>
            <person name="Golyshin P.N."/>
            <person name="Rojo D."/>
            <person name="Ciordia S."/>
            <person name="Mena M.D.C."/>
            <person name="Ferrer M."/>
            <person name="Messina E."/>
            <person name="Smedile F."/>
            <person name="La Spada G."/>
            <person name="La Cono V."/>
            <person name="Yakimov M.M."/>
        </authorList>
    </citation>
    <scope>NUCLEOTIDE SEQUENCE [LARGE SCALE GENOMIC DNA]</scope>
    <source>
        <strain evidence="2">AArc-Sl</strain>
    </source>
</reference>
<proteinExistence type="predicted"/>
<evidence type="ECO:0000313" key="1">
    <source>
        <dbReference type="EMBL" id="AUX07703.1"/>
    </source>
</evidence>
<keyword evidence="2" id="KW-1185">Reference proteome</keyword>
<gene>
    <name evidence="1" type="ORF">AArcSl_0045</name>
</gene>
<name>A0A343TF31_9EURY</name>
<dbReference type="KEGG" id="hdf:AArcSl_0045"/>
<protein>
    <submittedName>
        <fullName evidence="1">Uncharacterized protein</fullName>
    </submittedName>
</protein>
<organism evidence="1 2">
    <name type="scientific">Halalkaliarchaeum desulfuricum</name>
    <dbReference type="NCBI Taxonomy" id="2055893"/>
    <lineage>
        <taxon>Archaea</taxon>
        <taxon>Methanobacteriati</taxon>
        <taxon>Methanobacteriota</taxon>
        <taxon>Stenosarchaea group</taxon>
        <taxon>Halobacteria</taxon>
        <taxon>Halobacteriales</taxon>
        <taxon>Haloferacaceae</taxon>
        <taxon>Halalkaliarchaeum</taxon>
    </lineage>
</organism>
<sequence length="51" mass="5035">MYFCPLAGTAAKAGRRPAARWSVGTAVAVVAVGTAVAAGRPPVAVVAVGRR</sequence>
<dbReference type="Proteomes" id="UP000263012">
    <property type="component" value="Chromosome"/>
</dbReference>
<dbReference type="EMBL" id="CP025066">
    <property type="protein sequence ID" value="AUX07703.1"/>
    <property type="molecule type" value="Genomic_DNA"/>
</dbReference>
<dbReference type="AlphaFoldDB" id="A0A343TF31"/>
<evidence type="ECO:0000313" key="2">
    <source>
        <dbReference type="Proteomes" id="UP000263012"/>
    </source>
</evidence>